<feature type="region of interest" description="Disordered" evidence="5">
    <location>
        <begin position="17"/>
        <end position="36"/>
    </location>
</feature>
<feature type="compositionally biased region" description="Polar residues" evidence="5">
    <location>
        <begin position="503"/>
        <end position="514"/>
    </location>
</feature>
<dbReference type="InterPro" id="IPR017455">
    <property type="entry name" value="Znf_FYVE-rel"/>
</dbReference>
<dbReference type="PANTHER" id="PTHR43102">
    <property type="entry name" value="SLR1143 PROTEIN"/>
    <property type="match status" value="1"/>
</dbReference>
<keyword evidence="8" id="KW-1185">Reference proteome</keyword>
<evidence type="ECO:0000256" key="3">
    <source>
        <dbReference type="ARBA" id="ARBA00022833"/>
    </source>
</evidence>
<dbReference type="OrthoDB" id="63070at2759"/>
<evidence type="ECO:0000259" key="6">
    <source>
        <dbReference type="PROSITE" id="PS50178"/>
    </source>
</evidence>
<dbReference type="Gene3D" id="3.30.530.20">
    <property type="match status" value="1"/>
</dbReference>
<dbReference type="Pfam" id="PF01363">
    <property type="entry name" value="FYVE"/>
    <property type="match status" value="1"/>
</dbReference>
<feature type="region of interest" description="Disordered" evidence="5">
    <location>
        <begin position="623"/>
        <end position="687"/>
    </location>
</feature>
<feature type="region of interest" description="Disordered" evidence="5">
    <location>
        <begin position="788"/>
        <end position="829"/>
    </location>
</feature>
<dbReference type="PANTHER" id="PTHR43102:SF2">
    <property type="entry name" value="GAF DOMAIN-CONTAINING PROTEIN"/>
    <property type="match status" value="1"/>
</dbReference>
<name>A0A8K1CEG5_PYTOL</name>
<organism evidence="7 8">
    <name type="scientific">Pythium oligandrum</name>
    <name type="common">Mycoparasitic fungus</name>
    <dbReference type="NCBI Taxonomy" id="41045"/>
    <lineage>
        <taxon>Eukaryota</taxon>
        <taxon>Sar</taxon>
        <taxon>Stramenopiles</taxon>
        <taxon>Oomycota</taxon>
        <taxon>Peronosporomycetes</taxon>
        <taxon>Pythiales</taxon>
        <taxon>Pythiaceae</taxon>
        <taxon>Pythium</taxon>
    </lineage>
</organism>
<dbReference type="InterPro" id="IPR011011">
    <property type="entry name" value="Znf_FYVE_PHD"/>
</dbReference>
<feature type="compositionally biased region" description="Basic and acidic residues" evidence="5">
    <location>
        <begin position="670"/>
        <end position="687"/>
    </location>
</feature>
<dbReference type="InterPro" id="IPR013083">
    <property type="entry name" value="Znf_RING/FYVE/PHD"/>
</dbReference>
<dbReference type="Proteomes" id="UP000794436">
    <property type="component" value="Unassembled WGS sequence"/>
</dbReference>
<keyword evidence="2 4" id="KW-0863">Zinc-finger</keyword>
<feature type="domain" description="FYVE-type" evidence="6">
    <location>
        <begin position="326"/>
        <end position="397"/>
    </location>
</feature>
<dbReference type="AlphaFoldDB" id="A0A8K1CEG5"/>
<feature type="compositionally biased region" description="Polar residues" evidence="5">
    <location>
        <begin position="529"/>
        <end position="539"/>
    </location>
</feature>
<dbReference type="SUPFAM" id="SSF57903">
    <property type="entry name" value="FYVE/PHD zinc finger"/>
    <property type="match status" value="1"/>
</dbReference>
<evidence type="ECO:0000313" key="7">
    <source>
        <dbReference type="EMBL" id="TMW61310.1"/>
    </source>
</evidence>
<gene>
    <name evidence="7" type="ORF">Poli38472_013773</name>
</gene>
<feature type="compositionally biased region" description="Polar residues" evidence="5">
    <location>
        <begin position="656"/>
        <end position="667"/>
    </location>
</feature>
<evidence type="ECO:0000313" key="8">
    <source>
        <dbReference type="Proteomes" id="UP000794436"/>
    </source>
</evidence>
<sequence length="870" mass="95785">MAYGNIAVRDGFSKSALNPVNMQRTGERHTHGNVPSERVLEKVRDAAQDLVELSTVKSGWRTVSEKDHVTLYELNGKALPKSTRVASSFGGSNGSSSDYYLVKAVTTVNIDVDGLLTMLDTRTTEQYTRCMKQVFGKHFADGVVVDKLTCLTPQPHHQQQTFSEDDVYAVNWLSLRPASTSENMRDFTMVCYQDAFKRDTSGRIGRLGRSALRYLGSSLTDETQHTDNLIGVHVLSSFNFKDIPEQPKTKMTNRHHFRNSGFVIEETDVPGHFRLSFFLSLVPMSATQRHPRRYEKWLQLLAIGVGDLAKQLKPSGPISHSTKATWQDSDHCRLCLKSFHTFRRCHHCRFCGEAVCGKCSGFVNLARLEDMHGGKSSSSGGQMKETRGCTRCIQDLRDNLISMNDRISGQSGGSDSRDSHNSSQMGSSQFRGRDDDAASVDSHASTLARSYVNPSAKAQSGRDEDAASVSSHASTTLERSYVNPASKAHLRDEDASSLGGSDRPSTLSSVSNGPSAKPGMQRNPYATFESDNQAQTSSSQRRDPRLKLSMSTASSSYEDQQIARGSSSSHGTNGTRQLDSSFNGGRSEYDDHGYSFQSDYSVDTDIMALAGLSVVSKVEEEGDFDNVSQSRHHSNARSHQAATAVAGPSSRPPAQFNFSFMSGADSSEGQDDREIHHNNQPRHYYEGPSRVRMDSEVPMLSRMGSEASIHSRVDRDSEIPLRSRMDSEIPFRSRMGSEAPLRSRMDSEAPRMGSEDSTASSVYARYYQMDQEPLSRPPGNVFQHGVARGPAHGTTRQLHHSASSSSVLSSGESFYEMRRPPPQSNNAQNDMILLAPPAPKAPEFVVFGEARRGSIGGRPNEGSDMIPLKF</sequence>
<evidence type="ECO:0000256" key="4">
    <source>
        <dbReference type="PROSITE-ProRule" id="PRU00091"/>
    </source>
</evidence>
<dbReference type="Gene3D" id="3.30.40.10">
    <property type="entry name" value="Zinc/RING finger domain, C3HC4 (zinc finger)"/>
    <property type="match status" value="1"/>
</dbReference>
<comment type="caution">
    <text evidence="7">The sequence shown here is derived from an EMBL/GenBank/DDBJ whole genome shotgun (WGS) entry which is preliminary data.</text>
</comment>
<dbReference type="GO" id="GO:0008270">
    <property type="term" value="F:zinc ion binding"/>
    <property type="evidence" value="ECO:0007669"/>
    <property type="project" value="UniProtKB-KW"/>
</dbReference>
<keyword evidence="1" id="KW-0479">Metal-binding</keyword>
<evidence type="ECO:0000256" key="5">
    <source>
        <dbReference type="SAM" id="MobiDB-lite"/>
    </source>
</evidence>
<dbReference type="SMART" id="SM00064">
    <property type="entry name" value="FYVE"/>
    <property type="match status" value="1"/>
</dbReference>
<feature type="compositionally biased region" description="Low complexity" evidence="5">
    <location>
        <begin position="801"/>
        <end position="813"/>
    </location>
</feature>
<evidence type="ECO:0000256" key="1">
    <source>
        <dbReference type="ARBA" id="ARBA00022723"/>
    </source>
</evidence>
<dbReference type="InterPro" id="IPR000306">
    <property type="entry name" value="Znf_FYVE"/>
</dbReference>
<accession>A0A8K1CEG5</accession>
<proteinExistence type="predicted"/>
<feature type="region of interest" description="Disordered" evidence="5">
    <location>
        <begin position="404"/>
        <end position="586"/>
    </location>
</feature>
<evidence type="ECO:0000256" key="2">
    <source>
        <dbReference type="ARBA" id="ARBA00022771"/>
    </source>
</evidence>
<protein>
    <recommendedName>
        <fullName evidence="6">FYVE-type domain-containing protein</fullName>
    </recommendedName>
</protein>
<dbReference type="EMBL" id="SPLM01000077">
    <property type="protein sequence ID" value="TMW61310.1"/>
    <property type="molecule type" value="Genomic_DNA"/>
</dbReference>
<feature type="compositionally biased region" description="Polar residues" evidence="5">
    <location>
        <begin position="549"/>
        <end position="584"/>
    </location>
</feature>
<dbReference type="InterPro" id="IPR023393">
    <property type="entry name" value="START-like_dom_sf"/>
</dbReference>
<feature type="compositionally biased region" description="Polar residues" evidence="5">
    <location>
        <begin position="421"/>
        <end position="430"/>
    </location>
</feature>
<feature type="region of interest" description="Disordered" evidence="5">
    <location>
        <begin position="736"/>
        <end position="757"/>
    </location>
</feature>
<dbReference type="PROSITE" id="PS50178">
    <property type="entry name" value="ZF_FYVE"/>
    <property type="match status" value="1"/>
</dbReference>
<keyword evidence="3" id="KW-0862">Zinc</keyword>
<reference evidence="7" key="1">
    <citation type="submission" date="2019-03" db="EMBL/GenBank/DDBJ databases">
        <title>Long read genome sequence of the mycoparasitic Pythium oligandrum ATCC 38472 isolated from sugarbeet rhizosphere.</title>
        <authorList>
            <person name="Gaulin E."/>
        </authorList>
    </citation>
    <scope>NUCLEOTIDE SEQUENCE</scope>
    <source>
        <strain evidence="7">ATCC 38472_TT</strain>
    </source>
</reference>
<feature type="compositionally biased region" description="Polar residues" evidence="5">
    <location>
        <begin position="468"/>
        <end position="478"/>
    </location>
</feature>